<evidence type="ECO:0000259" key="2">
    <source>
        <dbReference type="Pfam" id="PF07530"/>
    </source>
</evidence>
<dbReference type="InterPro" id="IPR006579">
    <property type="entry name" value="Pre_C2HC_dom"/>
</dbReference>
<feature type="region of interest" description="Disordered" evidence="1">
    <location>
        <begin position="117"/>
        <end position="154"/>
    </location>
</feature>
<evidence type="ECO:0000313" key="3">
    <source>
        <dbReference type="EMBL" id="GBM54990.1"/>
    </source>
</evidence>
<sequence>MSTTVQSSSINDQVSASLSLHASDSSVCTLVTSNLVELNNFITTHANPQTLELCCSDIAVLETYLNSLDKSTISQEHFIAVFHLYKLSSIRSDFLTDKLCMQIQKNELLLKNADCSRDSSSVSTKTKDKTKKRQKHKVPFSQRRTNKKIQKIDPSIKTSNHFKPIAASEDENEMEHSNADEEFPMLSNNDSTELDSQAYPLTNGHSKASSAIAKKRQYVPPIIIDNPTNTTQLIKSFNELTIKPVEGRMISRDRFKVLGGRRGGGRIEQSKNQSRKTTSNPHTFELDEERQLKVVIRSLPSDYPSQDILDTLKSFQFKPTQCHPLKHRKTNTNMPLFLVTLPKSADSKEIFQLTNIDHFRVKVEPLKRKTTSAQCYNCQDFFHHSRFCLRDPKFLKCAGKHATQSCQKPADTPAKCCHCNGPHKANFTGCPQNPINKPAPSNVWSNPQALAQVKAPALHQVPSMPHSTTTVFQ</sequence>
<feature type="region of interest" description="Disordered" evidence="1">
    <location>
        <begin position="259"/>
        <end position="281"/>
    </location>
</feature>
<name>A0A4Y2GMV9_ARAVE</name>
<dbReference type="PANTHER" id="PTHR33273:SF2">
    <property type="entry name" value="ENDONUCLEASE_EXONUCLEASE_PHOSPHATASE DOMAIN-CONTAINING PROTEIN"/>
    <property type="match status" value="1"/>
</dbReference>
<protein>
    <submittedName>
        <fullName evidence="3">Nucleic-acid-binding protein from transposon X-element</fullName>
    </submittedName>
</protein>
<evidence type="ECO:0000313" key="4">
    <source>
        <dbReference type="Proteomes" id="UP000499080"/>
    </source>
</evidence>
<dbReference type="AlphaFoldDB" id="A0A4Y2GMV9"/>
<comment type="caution">
    <text evidence="3">The sequence shown here is derived from an EMBL/GenBank/DDBJ whole genome shotgun (WGS) entry which is preliminary data.</text>
</comment>
<dbReference type="Proteomes" id="UP000499080">
    <property type="component" value="Unassembled WGS sequence"/>
</dbReference>
<accession>A0A4Y2GMV9</accession>
<dbReference type="OrthoDB" id="6624230at2759"/>
<organism evidence="3 4">
    <name type="scientific">Araneus ventricosus</name>
    <name type="common">Orbweaver spider</name>
    <name type="synonym">Epeira ventricosa</name>
    <dbReference type="NCBI Taxonomy" id="182803"/>
    <lineage>
        <taxon>Eukaryota</taxon>
        <taxon>Metazoa</taxon>
        <taxon>Ecdysozoa</taxon>
        <taxon>Arthropoda</taxon>
        <taxon>Chelicerata</taxon>
        <taxon>Arachnida</taxon>
        <taxon>Araneae</taxon>
        <taxon>Araneomorphae</taxon>
        <taxon>Entelegynae</taxon>
        <taxon>Araneoidea</taxon>
        <taxon>Araneidae</taxon>
        <taxon>Araneus</taxon>
    </lineage>
</organism>
<proteinExistence type="predicted"/>
<dbReference type="EMBL" id="BGPR01100110">
    <property type="protein sequence ID" value="GBM54990.1"/>
    <property type="molecule type" value="Genomic_DNA"/>
</dbReference>
<feature type="compositionally biased region" description="Polar residues" evidence="1">
    <location>
        <begin position="270"/>
        <end position="281"/>
    </location>
</feature>
<keyword evidence="4" id="KW-1185">Reference proteome</keyword>
<evidence type="ECO:0000256" key="1">
    <source>
        <dbReference type="SAM" id="MobiDB-lite"/>
    </source>
</evidence>
<feature type="domain" description="Pre-C2HC" evidence="2">
    <location>
        <begin position="307"/>
        <end position="370"/>
    </location>
</feature>
<dbReference type="PANTHER" id="PTHR33273">
    <property type="entry name" value="DOMAIN-CONTAINING PROTEIN, PUTATIVE-RELATED"/>
    <property type="match status" value="1"/>
</dbReference>
<reference evidence="3 4" key="1">
    <citation type="journal article" date="2019" name="Sci. Rep.">
        <title>Orb-weaving spider Araneus ventricosus genome elucidates the spidroin gene catalogue.</title>
        <authorList>
            <person name="Kono N."/>
            <person name="Nakamura H."/>
            <person name="Ohtoshi R."/>
            <person name="Moran D.A.P."/>
            <person name="Shinohara A."/>
            <person name="Yoshida Y."/>
            <person name="Fujiwara M."/>
            <person name="Mori M."/>
            <person name="Tomita M."/>
            <person name="Arakawa K."/>
        </authorList>
    </citation>
    <scope>NUCLEOTIDE SEQUENCE [LARGE SCALE GENOMIC DNA]</scope>
</reference>
<gene>
    <name evidence="3" type="primary">ORF1_3</name>
    <name evidence="3" type="ORF">AVEN_245914_1</name>
</gene>
<dbReference type="Pfam" id="PF07530">
    <property type="entry name" value="PRE_C2HC"/>
    <property type="match status" value="1"/>
</dbReference>
<feature type="compositionally biased region" description="Basic residues" evidence="1">
    <location>
        <begin position="128"/>
        <end position="149"/>
    </location>
</feature>